<dbReference type="Ensembl" id="ENSXCOT00000024000.1">
    <property type="protein sequence ID" value="ENSXCOP00000023716.1"/>
    <property type="gene ID" value="ENSXCOG00000017712.1"/>
</dbReference>
<keyword evidence="2" id="KW-0479">Metal-binding</keyword>
<dbReference type="InterPro" id="IPR027806">
    <property type="entry name" value="HARBI1_dom"/>
</dbReference>
<dbReference type="GO" id="GO:0003677">
    <property type="term" value="F:DNA binding"/>
    <property type="evidence" value="ECO:0007669"/>
    <property type="project" value="UniProtKB-UniRule"/>
</dbReference>
<dbReference type="SMART" id="SM00692">
    <property type="entry name" value="DM3"/>
    <property type="match status" value="1"/>
</dbReference>
<evidence type="ECO:0000256" key="4">
    <source>
        <dbReference type="ARBA" id="ARBA00022833"/>
    </source>
</evidence>
<comment type="cofactor">
    <cofactor evidence="1">
        <name>a divalent metal cation</name>
        <dbReference type="ChEBI" id="CHEBI:60240"/>
    </cofactor>
</comment>
<evidence type="ECO:0000256" key="3">
    <source>
        <dbReference type="ARBA" id="ARBA00022771"/>
    </source>
</evidence>
<evidence type="ECO:0000256" key="2">
    <source>
        <dbReference type="ARBA" id="ARBA00022723"/>
    </source>
</evidence>
<dbReference type="PROSITE" id="PS50950">
    <property type="entry name" value="ZF_THAP"/>
    <property type="match status" value="1"/>
</dbReference>
<dbReference type="SUPFAM" id="SSF57716">
    <property type="entry name" value="Glucocorticoid receptor-like (DNA-binding domain)"/>
    <property type="match status" value="1"/>
</dbReference>
<feature type="domain" description="THAP-type" evidence="8">
    <location>
        <begin position="22"/>
        <end position="104"/>
    </location>
</feature>
<dbReference type="AlphaFoldDB" id="A0A3B5MR95"/>
<dbReference type="Pfam" id="PF05485">
    <property type="entry name" value="THAP"/>
    <property type="match status" value="1"/>
</dbReference>
<evidence type="ECO:0000256" key="1">
    <source>
        <dbReference type="ARBA" id="ARBA00001968"/>
    </source>
</evidence>
<feature type="region of interest" description="Disordered" evidence="7">
    <location>
        <begin position="123"/>
        <end position="144"/>
    </location>
</feature>
<dbReference type="InterPro" id="IPR027805">
    <property type="entry name" value="Transposase_HTH_dom"/>
</dbReference>
<evidence type="ECO:0000256" key="7">
    <source>
        <dbReference type="SAM" id="MobiDB-lite"/>
    </source>
</evidence>
<keyword evidence="5 6" id="KW-0238">DNA-binding</keyword>
<evidence type="ECO:0000259" key="8">
    <source>
        <dbReference type="PROSITE" id="PS50950"/>
    </source>
</evidence>
<dbReference type="PANTHER" id="PTHR23080">
    <property type="entry name" value="THAP DOMAIN PROTEIN"/>
    <property type="match status" value="1"/>
</dbReference>
<sequence length="452" mass="51229">FLSVATMKRMQKIKYLRATGTTTEFCCVPLCPVSSRCNKFLSFFSFPADEELRKQWIVAIRRADLAIKAHTRVCSRHFKPEDIKEPEKEMGRRRLKKGAVPALFEWNNFSLPLPPLGVCEKRIRPPPEDGEEEANPPANVCTKEHDYASAPDPAVVDLVLEENYALWEEICQLREQAESLTLRQRFGIHRFAGTAIDSSTQTLQPIDEFFLFLNYLALGSKQRDLADRYGVHLSTVSWIITAWTNFLFTMLGSIRIWIPEDQIHSSLPADFKDYPDTTVILDCIELRCQCPSSPILFCKMFSSYKSHCTLKGLIGIAPHGAVTFISGLYAGSISDKQITRESGLLSLLKPGMAVMVYRGLIIDDIVPCKVYRPAFFFGRSQMSAGEVRETPATARLGVHVETLIHRVKEHKLFDSEIPLCVLGIINQLYTVACLSNFISLSFLEKKLQKYFQ</sequence>
<reference evidence="9" key="2">
    <citation type="submission" date="2025-09" db="UniProtKB">
        <authorList>
            <consortium name="Ensembl"/>
        </authorList>
    </citation>
    <scope>IDENTIFICATION</scope>
</reference>
<name>A0A3B5MR95_9TELE</name>
<dbReference type="InterPro" id="IPR038441">
    <property type="entry name" value="THAP_Znf_sf"/>
</dbReference>
<evidence type="ECO:0000256" key="6">
    <source>
        <dbReference type="PROSITE-ProRule" id="PRU00309"/>
    </source>
</evidence>
<proteinExistence type="predicted"/>
<dbReference type="Pfam" id="PF13359">
    <property type="entry name" value="DDE_Tnp_4"/>
    <property type="match status" value="1"/>
</dbReference>
<reference evidence="9" key="1">
    <citation type="submission" date="2025-08" db="UniProtKB">
        <authorList>
            <consortium name="Ensembl"/>
        </authorList>
    </citation>
    <scope>IDENTIFICATION</scope>
</reference>
<dbReference type="Pfam" id="PF13613">
    <property type="entry name" value="HTH_Tnp_4"/>
    <property type="match status" value="1"/>
</dbReference>
<evidence type="ECO:0000313" key="10">
    <source>
        <dbReference type="Proteomes" id="UP000261380"/>
    </source>
</evidence>
<accession>A0A3B5MR95</accession>
<dbReference type="Proteomes" id="UP000261380">
    <property type="component" value="Unplaced"/>
</dbReference>
<dbReference type="GeneTree" id="ENSGT00940000164656"/>
<organism evidence="9 10">
    <name type="scientific">Xiphophorus couchianus</name>
    <name type="common">Monterrey platyfish</name>
    <dbReference type="NCBI Taxonomy" id="32473"/>
    <lineage>
        <taxon>Eukaryota</taxon>
        <taxon>Metazoa</taxon>
        <taxon>Chordata</taxon>
        <taxon>Craniata</taxon>
        <taxon>Vertebrata</taxon>
        <taxon>Euteleostomi</taxon>
        <taxon>Actinopterygii</taxon>
        <taxon>Neopterygii</taxon>
        <taxon>Teleostei</taxon>
        <taxon>Neoteleostei</taxon>
        <taxon>Acanthomorphata</taxon>
        <taxon>Ovalentaria</taxon>
        <taxon>Atherinomorphae</taxon>
        <taxon>Cyprinodontiformes</taxon>
        <taxon>Poeciliidae</taxon>
        <taxon>Poeciliinae</taxon>
        <taxon>Xiphophorus</taxon>
    </lineage>
</organism>
<dbReference type="PANTHER" id="PTHR23080:SF133">
    <property type="entry name" value="SI:CH211-262I1.5-RELATED"/>
    <property type="match status" value="1"/>
</dbReference>
<evidence type="ECO:0000313" key="9">
    <source>
        <dbReference type="Ensembl" id="ENSXCOP00000023716.1"/>
    </source>
</evidence>
<keyword evidence="3 6" id="KW-0863">Zinc-finger</keyword>
<keyword evidence="10" id="KW-1185">Reference proteome</keyword>
<dbReference type="Gene3D" id="6.20.210.20">
    <property type="entry name" value="THAP domain"/>
    <property type="match status" value="1"/>
</dbReference>
<keyword evidence="4" id="KW-0862">Zinc</keyword>
<dbReference type="SMART" id="SM00980">
    <property type="entry name" value="THAP"/>
    <property type="match status" value="1"/>
</dbReference>
<dbReference type="GO" id="GO:0008270">
    <property type="term" value="F:zinc ion binding"/>
    <property type="evidence" value="ECO:0007669"/>
    <property type="project" value="UniProtKB-KW"/>
</dbReference>
<dbReference type="InterPro" id="IPR006612">
    <property type="entry name" value="THAP_Znf"/>
</dbReference>
<evidence type="ECO:0000256" key="5">
    <source>
        <dbReference type="ARBA" id="ARBA00023125"/>
    </source>
</evidence>
<protein>
    <recommendedName>
        <fullName evidence="8">THAP-type domain-containing protein</fullName>
    </recommendedName>
</protein>